<dbReference type="Pfam" id="PF09286">
    <property type="entry name" value="Pro-kuma_activ"/>
    <property type="match status" value="1"/>
</dbReference>
<feature type="domain" description="Peptidase S53 activation" evidence="2">
    <location>
        <begin position="34"/>
        <end position="176"/>
    </location>
</feature>
<dbReference type="PANTHER" id="PTHR14218:SF15">
    <property type="entry name" value="TRIPEPTIDYL-PEPTIDASE 1"/>
    <property type="match status" value="1"/>
</dbReference>
<evidence type="ECO:0000313" key="3">
    <source>
        <dbReference type="EMBL" id="EPS94692.1"/>
    </source>
</evidence>
<dbReference type="GO" id="GO:0006508">
    <property type="term" value="P:proteolysis"/>
    <property type="evidence" value="ECO:0007669"/>
    <property type="project" value="InterPro"/>
</dbReference>
<dbReference type="SMART" id="SM00944">
    <property type="entry name" value="Pro-kuma_activ"/>
    <property type="match status" value="1"/>
</dbReference>
<dbReference type="STRING" id="743788.S8DPW2"/>
<dbReference type="SUPFAM" id="SSF54897">
    <property type="entry name" value="Protease propeptides/inhibitors"/>
    <property type="match status" value="1"/>
</dbReference>
<dbReference type="CDD" id="cd11377">
    <property type="entry name" value="Pro-peptidase_S53"/>
    <property type="match status" value="1"/>
</dbReference>
<dbReference type="GO" id="GO:0008240">
    <property type="term" value="F:tripeptidyl-peptidase activity"/>
    <property type="evidence" value="ECO:0007669"/>
    <property type="project" value="TreeGrafter"/>
</dbReference>
<reference evidence="3 4" key="1">
    <citation type="journal article" date="2012" name="Science">
        <title>The Paleozoic origin of enzymatic lignin decomposition reconstructed from 31 fungal genomes.</title>
        <authorList>
            <person name="Floudas D."/>
            <person name="Binder M."/>
            <person name="Riley R."/>
            <person name="Barry K."/>
            <person name="Blanchette R.A."/>
            <person name="Henrissat B."/>
            <person name="Martinez A.T."/>
            <person name="Otillar R."/>
            <person name="Spatafora J.W."/>
            <person name="Yadav J.S."/>
            <person name="Aerts A."/>
            <person name="Benoit I."/>
            <person name="Boyd A."/>
            <person name="Carlson A."/>
            <person name="Copeland A."/>
            <person name="Coutinho P.M."/>
            <person name="de Vries R.P."/>
            <person name="Ferreira P."/>
            <person name="Findley K."/>
            <person name="Foster B."/>
            <person name="Gaskell J."/>
            <person name="Glotzer D."/>
            <person name="Gorecki P."/>
            <person name="Heitman J."/>
            <person name="Hesse C."/>
            <person name="Hori C."/>
            <person name="Igarashi K."/>
            <person name="Jurgens J.A."/>
            <person name="Kallen N."/>
            <person name="Kersten P."/>
            <person name="Kohler A."/>
            <person name="Kuees U."/>
            <person name="Kumar T.K.A."/>
            <person name="Kuo A."/>
            <person name="LaButti K."/>
            <person name="Larrondo L.F."/>
            <person name="Lindquist E."/>
            <person name="Ling A."/>
            <person name="Lombard V."/>
            <person name="Lucas S."/>
            <person name="Lundell T."/>
            <person name="Martin R."/>
            <person name="McLaughlin D.J."/>
            <person name="Morgenstern I."/>
            <person name="Morin E."/>
            <person name="Murat C."/>
            <person name="Nagy L.G."/>
            <person name="Nolan M."/>
            <person name="Ohm R.A."/>
            <person name="Patyshakuliyeva A."/>
            <person name="Rokas A."/>
            <person name="Ruiz-Duenas F.J."/>
            <person name="Sabat G."/>
            <person name="Salamov A."/>
            <person name="Samejima M."/>
            <person name="Schmutz J."/>
            <person name="Slot J.C."/>
            <person name="St John F."/>
            <person name="Stenlid J."/>
            <person name="Sun H."/>
            <person name="Sun S."/>
            <person name="Syed K."/>
            <person name="Tsang A."/>
            <person name="Wiebenga A."/>
            <person name="Young D."/>
            <person name="Pisabarro A."/>
            <person name="Eastwood D.C."/>
            <person name="Martin F."/>
            <person name="Cullen D."/>
            <person name="Grigoriev I.V."/>
            <person name="Hibbett D.S."/>
        </authorList>
    </citation>
    <scope>NUCLEOTIDE SEQUENCE</scope>
    <source>
        <strain evidence="4">FP-58527</strain>
    </source>
</reference>
<dbReference type="Proteomes" id="UP000015241">
    <property type="component" value="Unassembled WGS sequence"/>
</dbReference>
<dbReference type="PANTHER" id="PTHR14218">
    <property type="entry name" value="PROTEASE S8 TRIPEPTIDYL PEPTIDASE I CLN2"/>
    <property type="match status" value="1"/>
</dbReference>
<dbReference type="AlphaFoldDB" id="S8DPW2"/>
<gene>
    <name evidence="3" type="ORF">FOMPIDRAFT_1054842</name>
</gene>
<protein>
    <recommendedName>
        <fullName evidence="2">Peptidase S53 activation domain-containing protein</fullName>
    </recommendedName>
</protein>
<dbReference type="InParanoid" id="S8DPW2"/>
<dbReference type="Gene3D" id="3.40.50.200">
    <property type="entry name" value="Peptidase S8/S53 domain"/>
    <property type="match status" value="1"/>
</dbReference>
<feature type="signal peptide" evidence="1">
    <location>
        <begin position="1"/>
        <end position="17"/>
    </location>
</feature>
<keyword evidence="1" id="KW-0732">Signal</keyword>
<evidence type="ECO:0000259" key="2">
    <source>
        <dbReference type="SMART" id="SM00944"/>
    </source>
</evidence>
<dbReference type="InterPro" id="IPR036852">
    <property type="entry name" value="Peptidase_S8/S53_dom_sf"/>
</dbReference>
<dbReference type="OrthoDB" id="2800591at2759"/>
<accession>S8DPW2</accession>
<dbReference type="HOGENOM" id="CLU_013783_3_3_1"/>
<keyword evidence="4" id="KW-1185">Reference proteome</keyword>
<dbReference type="InterPro" id="IPR050819">
    <property type="entry name" value="Tripeptidyl-peptidase_I"/>
</dbReference>
<dbReference type="GO" id="GO:0004252">
    <property type="term" value="F:serine-type endopeptidase activity"/>
    <property type="evidence" value="ECO:0007669"/>
    <property type="project" value="InterPro"/>
</dbReference>
<sequence length="317" mass="33719">MLATGLLLTSLLNFGLGKPVARSLRLHESRSTIPVGFSRVGSADADTVLSLRLGLVREDTDKLIETLYDVSTPSSPNYGQHLSRSDAAALLSPSSESVGAVNAWLAENNLNATTISPGGDWLAIQVPVSKANEMLDADFSVFAHAESGTQSIRTLQYSIPEDPVGHLQLVHPTTTFAQAASPKLPLSAKEALFSQKQRRQSACSDYVDPACLQELYGIPTTAAANTDPLVVTGYDSQYPGANDLSNFLSEFRTDINSSTTCTVVELDGGSYDPDWAGYEANLDVEYTIGLATGVPVYFISVGDDGNDGVFGFLDTAN</sequence>
<name>S8DPW2_FOMSC</name>
<dbReference type="EMBL" id="KE504225">
    <property type="protein sequence ID" value="EPS94692.1"/>
    <property type="molecule type" value="Genomic_DNA"/>
</dbReference>
<proteinExistence type="predicted"/>
<dbReference type="InterPro" id="IPR015366">
    <property type="entry name" value="S53_propep"/>
</dbReference>
<evidence type="ECO:0000256" key="1">
    <source>
        <dbReference type="SAM" id="SignalP"/>
    </source>
</evidence>
<organism evidence="3 4">
    <name type="scientific">Fomitopsis schrenkii</name>
    <name type="common">Brown rot fungus</name>
    <dbReference type="NCBI Taxonomy" id="2126942"/>
    <lineage>
        <taxon>Eukaryota</taxon>
        <taxon>Fungi</taxon>
        <taxon>Dikarya</taxon>
        <taxon>Basidiomycota</taxon>
        <taxon>Agaricomycotina</taxon>
        <taxon>Agaricomycetes</taxon>
        <taxon>Polyporales</taxon>
        <taxon>Fomitopsis</taxon>
    </lineage>
</organism>
<feature type="chain" id="PRO_5004562565" description="Peptidase S53 activation domain-containing protein" evidence="1">
    <location>
        <begin position="18"/>
        <end position="317"/>
    </location>
</feature>
<dbReference type="eggNOG" id="ENOG502QR6D">
    <property type="taxonomic scope" value="Eukaryota"/>
</dbReference>
<evidence type="ECO:0000313" key="4">
    <source>
        <dbReference type="Proteomes" id="UP000015241"/>
    </source>
</evidence>